<dbReference type="InterPro" id="IPR005112">
    <property type="entry name" value="dDENN_dom"/>
</dbReference>
<dbReference type="InterPro" id="IPR037516">
    <property type="entry name" value="Tripartite_DENN"/>
</dbReference>
<feature type="compositionally biased region" description="Polar residues" evidence="1">
    <location>
        <begin position="84"/>
        <end position="93"/>
    </location>
</feature>
<organism evidence="4 5">
    <name type="scientific">Talaromyces islandicus</name>
    <name type="common">Penicillium islandicum</name>
    <dbReference type="NCBI Taxonomy" id="28573"/>
    <lineage>
        <taxon>Eukaryota</taxon>
        <taxon>Fungi</taxon>
        <taxon>Dikarya</taxon>
        <taxon>Ascomycota</taxon>
        <taxon>Pezizomycotina</taxon>
        <taxon>Eurotiomycetes</taxon>
        <taxon>Eurotiomycetidae</taxon>
        <taxon>Eurotiales</taxon>
        <taxon>Trichocomaceae</taxon>
        <taxon>Talaromyces</taxon>
        <taxon>Talaromyces sect. Islandici</taxon>
    </lineage>
</organism>
<feature type="region of interest" description="Disordered" evidence="1">
    <location>
        <begin position="731"/>
        <end position="815"/>
    </location>
</feature>
<dbReference type="PROSITE" id="PS50081">
    <property type="entry name" value="ZF_DAG_PE_2"/>
    <property type="match status" value="1"/>
</dbReference>
<dbReference type="Gene3D" id="3.30.450.200">
    <property type="match status" value="1"/>
</dbReference>
<feature type="compositionally biased region" description="Basic and acidic residues" evidence="1">
    <location>
        <begin position="790"/>
        <end position="802"/>
    </location>
</feature>
<evidence type="ECO:0000259" key="2">
    <source>
        <dbReference type="PROSITE" id="PS50081"/>
    </source>
</evidence>
<dbReference type="PANTHER" id="PTHR12296">
    <property type="entry name" value="DENN DOMAIN-CONTAINING PROTEIN 4"/>
    <property type="match status" value="1"/>
</dbReference>
<dbReference type="PROSITE" id="PS50211">
    <property type="entry name" value="DENN"/>
    <property type="match status" value="1"/>
</dbReference>
<dbReference type="AlphaFoldDB" id="A0A0U1LSH1"/>
<dbReference type="GO" id="GO:0032483">
    <property type="term" value="P:regulation of Rab protein signal transduction"/>
    <property type="evidence" value="ECO:0007669"/>
    <property type="project" value="TreeGrafter"/>
</dbReference>
<feature type="domain" description="UDENN" evidence="3">
    <location>
        <begin position="241"/>
        <end position="1013"/>
    </location>
</feature>
<dbReference type="Proteomes" id="UP000054383">
    <property type="component" value="Unassembled WGS sequence"/>
</dbReference>
<dbReference type="Pfam" id="PF02141">
    <property type="entry name" value="DENN"/>
    <property type="match status" value="1"/>
</dbReference>
<dbReference type="InterPro" id="IPR005113">
    <property type="entry name" value="uDENN_dom"/>
</dbReference>
<name>A0A0U1LSH1_TALIS</name>
<feature type="compositionally biased region" description="Polar residues" evidence="1">
    <location>
        <begin position="99"/>
        <end position="121"/>
    </location>
</feature>
<reference evidence="4 5" key="1">
    <citation type="submission" date="2015-04" db="EMBL/GenBank/DDBJ databases">
        <authorList>
            <person name="Syromyatnikov M.Y."/>
            <person name="Popov V.N."/>
        </authorList>
    </citation>
    <scope>NUCLEOTIDE SEQUENCE [LARGE SCALE GENOMIC DNA]</scope>
    <source>
        <strain evidence="4">WF-38-12</strain>
    </source>
</reference>
<feature type="domain" description="Phorbol-ester/DAG-type" evidence="2">
    <location>
        <begin position="880"/>
        <end position="927"/>
    </location>
</feature>
<dbReference type="EMBL" id="CVMT01000002">
    <property type="protein sequence ID" value="CRG85486.1"/>
    <property type="molecule type" value="Genomic_DNA"/>
</dbReference>
<dbReference type="SMART" id="SM00801">
    <property type="entry name" value="dDENN"/>
    <property type="match status" value="1"/>
</dbReference>
<protein>
    <submittedName>
        <fullName evidence="4">DENN domain-containing protein C297,05</fullName>
    </submittedName>
</protein>
<dbReference type="InterPro" id="IPR051696">
    <property type="entry name" value="DENN_Domain_GEFs"/>
</dbReference>
<proteinExistence type="predicted"/>
<gene>
    <name evidence="4" type="ORF">PISL3812_02540</name>
</gene>
<dbReference type="InterPro" id="IPR001194">
    <property type="entry name" value="cDENN_dom"/>
</dbReference>
<dbReference type="OrthoDB" id="6019893at2759"/>
<dbReference type="InterPro" id="IPR043153">
    <property type="entry name" value="DENN_C"/>
</dbReference>
<dbReference type="SMART" id="SM00800">
    <property type="entry name" value="uDENN"/>
    <property type="match status" value="1"/>
</dbReference>
<evidence type="ECO:0000259" key="3">
    <source>
        <dbReference type="PROSITE" id="PS50211"/>
    </source>
</evidence>
<feature type="compositionally biased region" description="Acidic residues" evidence="1">
    <location>
        <begin position="53"/>
        <end position="67"/>
    </location>
</feature>
<dbReference type="GO" id="GO:0031410">
    <property type="term" value="C:cytoplasmic vesicle"/>
    <property type="evidence" value="ECO:0007669"/>
    <property type="project" value="TreeGrafter"/>
</dbReference>
<sequence>MPLTSPSESTSPLADFFWIAGLDGKEVEDTYWKLRNEYVSNRESAPGPAVSDTIEEGSEHEEADDDAAAAAAAAAADTRDSRRSSQNRLSKLSSDARLSIQSGESKTIESQGSGSNRSSMTIRATSGAMGGFELPNGEFDFDKALLKFASERESFLSDLSLSAGAITPARPKPRAKMQKIVSEEKPASTNPLKSGIGSVRRHMSFRDMNSMKRQPSIARQASVRTSRRLSNYNSVIPAPQPIDTSPAMHPLKRRFEPVLLDRYPQKGMTEENVQRGTFPDYVPMFAFPNDINIVSSDQKPRSTWHGFIMTTGDGSKLHGVCLILWIPLGQKAAEALEECCEEWRKDNMTDEERELAASLGGRLAEERAKLSSLLACLPTVPSGSAEREKLEDDISAVEEKIGLMTDLLRPVRHGAASKIEGLTDDTGFWIPRAYGIMGKNASMTSFWKEWLKAVSVPRTNSGVLRVPASSPTVGIWQPLERYVMNLCTEAFSPLSSKTQVELSVRELRLFARKEAPNELPGSRNTDLYALFRSLSLSNIVILFEYALAESRIIFLSSHTSMLYLATRALVDLLFPFTWTGILIPVLPARLIQALEAPCPYVVGIERRYEKVELPSDNFVLVDLDSDTIESDVNPTPLPRHQRKKLLSLLQLAAPHHNRFGVRPGPPSYAIEAYPFDSFPSENGAILHSKAGSTHLSRYVSLNSSSFGNDHGISSPAQTPIYNAFLHARDEQTPSRGYSRGNERPGTSSTTKTGSPPSPRTSSPTSGHFAPPLPATPVSRNDSGMALQASLREKRSGHFDAASRRSSSFGAERRGVARRPSVPFLGHASNLSVTTLNTDYGGTSTYAPSVYATSTVAASTIVPQAVAQPVFNTDSTCWVEGHCMQLLPRDDKIICTICDEKADEGMYKCTGCKTYAHGRCVSLICLVCPVAFHPEQIRAAFVRCFASLLYTYKKYMIPATKDQKKSGLTYHFNMDAFLKSLPHEHAEYMAILQQTQAFNEFIGERERVNPKAKDPTIILFDEIILSKRNRGRSSLFSGRMATDFLSNTADHLWRSAAATSFPPTNRAQQSMADDYSELIKRAPAKLDHSYMKEPRMVQGMPRISNNARRKPLPKLMNGLAISPP</sequence>
<dbReference type="Pfam" id="PF03456">
    <property type="entry name" value="uDENN"/>
    <property type="match status" value="1"/>
</dbReference>
<evidence type="ECO:0000256" key="1">
    <source>
        <dbReference type="SAM" id="MobiDB-lite"/>
    </source>
</evidence>
<dbReference type="Pfam" id="PF03455">
    <property type="entry name" value="dDENN"/>
    <property type="match status" value="1"/>
</dbReference>
<dbReference type="InterPro" id="IPR002219">
    <property type="entry name" value="PKC_DAG/PE"/>
</dbReference>
<accession>A0A0U1LSH1</accession>
<feature type="region of interest" description="Disordered" evidence="1">
    <location>
        <begin position="38"/>
        <end position="121"/>
    </location>
</feature>
<dbReference type="OMA" id="RCEEWRK"/>
<dbReference type="PANTHER" id="PTHR12296:SF21">
    <property type="entry name" value="DENN DOMAIN-CONTAINING PROTEIN 3"/>
    <property type="match status" value="1"/>
</dbReference>
<evidence type="ECO:0000313" key="4">
    <source>
        <dbReference type="EMBL" id="CRG85486.1"/>
    </source>
</evidence>
<dbReference type="Gene3D" id="3.40.50.11500">
    <property type="match status" value="1"/>
</dbReference>
<feature type="compositionally biased region" description="Low complexity" evidence="1">
    <location>
        <begin position="744"/>
        <end position="766"/>
    </location>
</feature>
<evidence type="ECO:0000313" key="5">
    <source>
        <dbReference type="Proteomes" id="UP000054383"/>
    </source>
</evidence>
<keyword evidence="5" id="KW-1185">Reference proteome</keyword>
<dbReference type="SMART" id="SM00799">
    <property type="entry name" value="DENN"/>
    <property type="match status" value="1"/>
</dbReference>